<dbReference type="Proteomes" id="UP001148838">
    <property type="component" value="Unassembled WGS sequence"/>
</dbReference>
<evidence type="ECO:0000313" key="2">
    <source>
        <dbReference type="Proteomes" id="UP001148838"/>
    </source>
</evidence>
<comment type="caution">
    <text evidence="1">The sequence shown here is derived from an EMBL/GenBank/DDBJ whole genome shotgun (WGS) entry which is preliminary data.</text>
</comment>
<evidence type="ECO:0000313" key="1">
    <source>
        <dbReference type="EMBL" id="KAJ4441627.1"/>
    </source>
</evidence>
<proteinExistence type="predicted"/>
<organism evidence="1 2">
    <name type="scientific">Periplaneta americana</name>
    <name type="common">American cockroach</name>
    <name type="synonym">Blatta americana</name>
    <dbReference type="NCBI Taxonomy" id="6978"/>
    <lineage>
        <taxon>Eukaryota</taxon>
        <taxon>Metazoa</taxon>
        <taxon>Ecdysozoa</taxon>
        <taxon>Arthropoda</taxon>
        <taxon>Hexapoda</taxon>
        <taxon>Insecta</taxon>
        <taxon>Pterygota</taxon>
        <taxon>Neoptera</taxon>
        <taxon>Polyneoptera</taxon>
        <taxon>Dictyoptera</taxon>
        <taxon>Blattodea</taxon>
        <taxon>Blattoidea</taxon>
        <taxon>Blattidae</taxon>
        <taxon>Blattinae</taxon>
        <taxon>Periplaneta</taxon>
    </lineage>
</organism>
<dbReference type="EMBL" id="JAJSOF020000015">
    <property type="protein sequence ID" value="KAJ4441627.1"/>
    <property type="molecule type" value="Genomic_DNA"/>
</dbReference>
<sequence length="128" mass="15178">NKKLKDLQKENNILKKKVKYLEEEKRRNNLIFFGIEEQVKEQSMDTYEVIRKVLVPFMKAARKNGHYAKLIKDKLKINGKLFDVEFCLENLNENGENIDESKRLEIKERVRKIVNNSGRNRKGKVAKT</sequence>
<feature type="non-terminal residue" evidence="1">
    <location>
        <position position="1"/>
    </location>
</feature>
<protein>
    <submittedName>
        <fullName evidence="1">Uncharacterized protein</fullName>
    </submittedName>
</protein>
<accession>A0ABQ8T561</accession>
<reference evidence="1 2" key="1">
    <citation type="journal article" date="2022" name="Allergy">
        <title>Genome assembly and annotation of Periplaneta americana reveal a comprehensive cockroach allergen profile.</title>
        <authorList>
            <person name="Wang L."/>
            <person name="Xiong Q."/>
            <person name="Saelim N."/>
            <person name="Wang L."/>
            <person name="Nong W."/>
            <person name="Wan A.T."/>
            <person name="Shi M."/>
            <person name="Liu X."/>
            <person name="Cao Q."/>
            <person name="Hui J.H.L."/>
            <person name="Sookrung N."/>
            <person name="Leung T.F."/>
            <person name="Tungtrongchitr A."/>
            <person name="Tsui S.K.W."/>
        </authorList>
    </citation>
    <scope>NUCLEOTIDE SEQUENCE [LARGE SCALE GENOMIC DNA]</scope>
    <source>
        <strain evidence="1">PWHHKU_190912</strain>
    </source>
</reference>
<name>A0ABQ8T561_PERAM</name>
<gene>
    <name evidence="1" type="ORF">ANN_11484</name>
</gene>
<keyword evidence="2" id="KW-1185">Reference proteome</keyword>